<dbReference type="InterPro" id="IPR051796">
    <property type="entry name" value="ISF_SsuE-like"/>
</dbReference>
<evidence type="ECO:0000313" key="4">
    <source>
        <dbReference type="EMBL" id="HIZ12939.1"/>
    </source>
</evidence>
<comment type="caution">
    <text evidence="4">The sequence shown here is derived from an EMBL/GenBank/DDBJ whole genome shotgun (WGS) entry which is preliminary data.</text>
</comment>
<proteinExistence type="predicted"/>
<reference evidence="4" key="2">
    <citation type="submission" date="2021-04" db="EMBL/GenBank/DDBJ databases">
        <authorList>
            <person name="Gilroy R."/>
        </authorList>
    </citation>
    <scope>NUCLEOTIDE SEQUENCE</scope>
    <source>
        <strain evidence="4">ChiGjej1B1-13045</strain>
    </source>
</reference>
<feature type="domain" description="NADPH-dependent FMN reductase-like" evidence="3">
    <location>
        <begin position="1"/>
        <end position="153"/>
    </location>
</feature>
<dbReference type="Proteomes" id="UP000824017">
    <property type="component" value="Unassembled WGS sequence"/>
</dbReference>
<reference evidence="4" key="1">
    <citation type="journal article" date="2021" name="PeerJ">
        <title>Extensive microbial diversity within the chicken gut microbiome revealed by metagenomics and culture.</title>
        <authorList>
            <person name="Gilroy R."/>
            <person name="Ravi A."/>
            <person name="Getino M."/>
            <person name="Pursley I."/>
            <person name="Horton D.L."/>
            <person name="Alikhan N.F."/>
            <person name="Baker D."/>
            <person name="Gharbi K."/>
            <person name="Hall N."/>
            <person name="Watson M."/>
            <person name="Adriaenssens E.M."/>
            <person name="Foster-Nyarko E."/>
            <person name="Jarju S."/>
            <person name="Secka A."/>
            <person name="Antonio M."/>
            <person name="Oren A."/>
            <person name="Chaudhuri R.R."/>
            <person name="La Ragione R."/>
            <person name="Hildebrand F."/>
            <person name="Pallen M.J."/>
        </authorList>
    </citation>
    <scope>NUCLEOTIDE SEQUENCE</scope>
    <source>
        <strain evidence="4">ChiGjej1B1-13045</strain>
    </source>
</reference>
<dbReference type="Pfam" id="PF03358">
    <property type="entry name" value="FMN_red"/>
    <property type="match status" value="1"/>
</dbReference>
<evidence type="ECO:0000256" key="2">
    <source>
        <dbReference type="ARBA" id="ARBA00022643"/>
    </source>
</evidence>
<evidence type="ECO:0000256" key="1">
    <source>
        <dbReference type="ARBA" id="ARBA00022630"/>
    </source>
</evidence>
<dbReference type="SUPFAM" id="SSF52218">
    <property type="entry name" value="Flavoproteins"/>
    <property type="match status" value="1"/>
</dbReference>
<accession>A0A9D2D9T7</accession>
<protein>
    <submittedName>
        <fullName evidence="4">Flavodoxin family protein</fullName>
    </submittedName>
</protein>
<evidence type="ECO:0000313" key="5">
    <source>
        <dbReference type="Proteomes" id="UP000824017"/>
    </source>
</evidence>
<organism evidence="4 5">
    <name type="scientific">Candidatus Mediterraneibacter stercorigallinarum</name>
    <dbReference type="NCBI Taxonomy" id="2838686"/>
    <lineage>
        <taxon>Bacteria</taxon>
        <taxon>Bacillati</taxon>
        <taxon>Bacillota</taxon>
        <taxon>Clostridia</taxon>
        <taxon>Lachnospirales</taxon>
        <taxon>Lachnospiraceae</taxon>
        <taxon>Mediterraneibacter</taxon>
    </lineage>
</organism>
<dbReference type="Gene3D" id="3.40.50.360">
    <property type="match status" value="1"/>
</dbReference>
<dbReference type="GO" id="GO:0016491">
    <property type="term" value="F:oxidoreductase activity"/>
    <property type="evidence" value="ECO:0007669"/>
    <property type="project" value="InterPro"/>
</dbReference>
<gene>
    <name evidence="4" type="ORF">H9817_03285</name>
</gene>
<dbReference type="AlphaFoldDB" id="A0A9D2D9T7"/>
<sequence length="187" mass="20727">MKTAVVWSSPNTDGLTATAKDRIITGLKTCGVETDEIHLNKMDIKHCQACKNGWGNCQAIGKCVIEDDFSHIYERITAADAIVFVTAVYWHDMTEYMKALLDRIRRCDAVHNGFLKEKECLLAACAGGTGIGAVECLHSIEETIGYMGMKVCDRIPVNRYNKEYMLDTLEKAGETFARHISVSGGKE</sequence>
<keyword evidence="2" id="KW-0288">FMN</keyword>
<keyword evidence="1" id="KW-0285">Flavoprotein</keyword>
<evidence type="ECO:0000259" key="3">
    <source>
        <dbReference type="Pfam" id="PF03358"/>
    </source>
</evidence>
<dbReference type="InterPro" id="IPR005025">
    <property type="entry name" value="FMN_Rdtase-like_dom"/>
</dbReference>
<dbReference type="PANTHER" id="PTHR43278:SF1">
    <property type="entry name" value="IRON-SULFUR FLAVOPROTEIN MJ1083"/>
    <property type="match status" value="1"/>
</dbReference>
<dbReference type="EMBL" id="DXCD01000087">
    <property type="protein sequence ID" value="HIZ12939.1"/>
    <property type="molecule type" value="Genomic_DNA"/>
</dbReference>
<dbReference type="PANTHER" id="PTHR43278">
    <property type="entry name" value="NAD(P)H-DEPENDENT FMN-CONTAINING OXIDOREDUCTASE YWQN-RELATED"/>
    <property type="match status" value="1"/>
</dbReference>
<name>A0A9D2D9T7_9FIRM</name>
<dbReference type="InterPro" id="IPR029039">
    <property type="entry name" value="Flavoprotein-like_sf"/>
</dbReference>